<keyword evidence="3" id="KW-0408">Iron</keyword>
<name>A0AAD5XQG1_9FUNG</name>
<accession>A0AAD5XQG1</accession>
<evidence type="ECO:0000256" key="1">
    <source>
        <dbReference type="ARBA" id="ARBA00022714"/>
    </source>
</evidence>
<organism evidence="8 9">
    <name type="scientific">Geranomyces variabilis</name>
    <dbReference type="NCBI Taxonomy" id="109894"/>
    <lineage>
        <taxon>Eukaryota</taxon>
        <taxon>Fungi</taxon>
        <taxon>Fungi incertae sedis</taxon>
        <taxon>Chytridiomycota</taxon>
        <taxon>Chytridiomycota incertae sedis</taxon>
        <taxon>Chytridiomycetes</taxon>
        <taxon>Spizellomycetales</taxon>
        <taxon>Powellomycetaceae</taxon>
        <taxon>Geranomyces</taxon>
    </lineage>
</organism>
<dbReference type="PANTHER" id="PTHR46491">
    <property type="entry name" value="CDGSH IRON SULFUR DOMAIN PROTEIN HOMOLOG"/>
    <property type="match status" value="1"/>
</dbReference>
<dbReference type="SMART" id="SM00704">
    <property type="entry name" value="ZnF_CDGSH"/>
    <property type="match status" value="2"/>
</dbReference>
<feature type="domain" description="Iron-binding zinc finger CDGSH type" evidence="7">
    <location>
        <begin position="6"/>
        <end position="40"/>
    </location>
</feature>
<evidence type="ECO:0000256" key="5">
    <source>
        <dbReference type="ARBA" id="ARBA00034078"/>
    </source>
</evidence>
<evidence type="ECO:0000256" key="2">
    <source>
        <dbReference type="ARBA" id="ARBA00022723"/>
    </source>
</evidence>
<proteinExistence type="predicted"/>
<dbReference type="Proteomes" id="UP001212152">
    <property type="component" value="Unassembled WGS sequence"/>
</dbReference>
<dbReference type="InterPro" id="IPR018967">
    <property type="entry name" value="FeS-contain_CDGSH-typ"/>
</dbReference>
<feature type="region of interest" description="Disordered" evidence="6">
    <location>
        <begin position="104"/>
        <end position="130"/>
    </location>
</feature>
<evidence type="ECO:0000256" key="3">
    <source>
        <dbReference type="ARBA" id="ARBA00023004"/>
    </source>
</evidence>
<reference evidence="8" key="1">
    <citation type="submission" date="2020-05" db="EMBL/GenBank/DDBJ databases">
        <title>Phylogenomic resolution of chytrid fungi.</title>
        <authorList>
            <person name="Stajich J.E."/>
            <person name="Amses K."/>
            <person name="Simmons R."/>
            <person name="Seto K."/>
            <person name="Myers J."/>
            <person name="Bonds A."/>
            <person name="Quandt C.A."/>
            <person name="Barry K."/>
            <person name="Liu P."/>
            <person name="Grigoriev I."/>
            <person name="Longcore J.E."/>
            <person name="James T.Y."/>
        </authorList>
    </citation>
    <scope>NUCLEOTIDE SEQUENCE</scope>
    <source>
        <strain evidence="8">JEL0379</strain>
    </source>
</reference>
<dbReference type="Gene3D" id="3.40.5.90">
    <property type="entry name" value="CDGSH iron-sulfur domain, mitoNEET-type"/>
    <property type="match status" value="2"/>
</dbReference>
<keyword evidence="2" id="KW-0479">Metal-binding</keyword>
<feature type="domain" description="Iron-binding zinc finger CDGSH type" evidence="7">
    <location>
        <begin position="45"/>
        <end position="78"/>
    </location>
</feature>
<evidence type="ECO:0000259" key="7">
    <source>
        <dbReference type="SMART" id="SM00704"/>
    </source>
</evidence>
<comment type="caution">
    <text evidence="8">The sequence shown here is derived from an EMBL/GenBank/DDBJ whole genome shotgun (WGS) entry which is preliminary data.</text>
</comment>
<keyword evidence="9" id="KW-1185">Reference proteome</keyword>
<dbReference type="GO" id="GO:0046872">
    <property type="term" value="F:metal ion binding"/>
    <property type="evidence" value="ECO:0007669"/>
    <property type="project" value="UniProtKB-KW"/>
</dbReference>
<dbReference type="PANTHER" id="PTHR46491:SF3">
    <property type="entry name" value="CDGSH IRON-SULFUR DOMAIN-CONTAINING PROTEIN 3, MITOCHONDRIAL"/>
    <property type="match status" value="1"/>
</dbReference>
<dbReference type="InterPro" id="IPR052950">
    <property type="entry name" value="CISD"/>
</dbReference>
<dbReference type="GO" id="GO:0051537">
    <property type="term" value="F:2 iron, 2 sulfur cluster binding"/>
    <property type="evidence" value="ECO:0007669"/>
    <property type="project" value="UniProtKB-KW"/>
</dbReference>
<evidence type="ECO:0000256" key="6">
    <source>
        <dbReference type="SAM" id="MobiDB-lite"/>
    </source>
</evidence>
<keyword evidence="4" id="KW-0411">Iron-sulfur</keyword>
<protein>
    <recommendedName>
        <fullName evidence="7">Iron-binding zinc finger CDGSH type domain-containing protein</fullName>
    </recommendedName>
</protein>
<dbReference type="EMBL" id="JADGJQ010000026">
    <property type="protein sequence ID" value="KAJ3178504.1"/>
    <property type="molecule type" value="Genomic_DNA"/>
</dbReference>
<evidence type="ECO:0000256" key="4">
    <source>
        <dbReference type="ARBA" id="ARBA00023014"/>
    </source>
</evidence>
<dbReference type="AlphaFoldDB" id="A0AAD5XQG1"/>
<evidence type="ECO:0000313" key="8">
    <source>
        <dbReference type="EMBL" id="KAJ3178504.1"/>
    </source>
</evidence>
<dbReference type="InterPro" id="IPR042216">
    <property type="entry name" value="MitoNEET_CISD"/>
</dbReference>
<comment type="cofactor">
    <cofactor evidence="5">
        <name>[2Fe-2S] cluster</name>
        <dbReference type="ChEBI" id="CHEBI:190135"/>
    </cofactor>
</comment>
<evidence type="ECO:0000313" key="9">
    <source>
        <dbReference type="Proteomes" id="UP001212152"/>
    </source>
</evidence>
<keyword evidence="1" id="KW-0001">2Fe-2S</keyword>
<gene>
    <name evidence="8" type="ORF">HDU87_003578</name>
</gene>
<dbReference type="GO" id="GO:0005739">
    <property type="term" value="C:mitochondrion"/>
    <property type="evidence" value="ECO:0007669"/>
    <property type="project" value="TreeGrafter"/>
</dbReference>
<sequence>MYAPMTLRDLKPGETKRWCTCGLSAKQPWCDNSHIGTEFKPLIWKVPERAQTLYSICNCKYTADPPYCDATHTSLPVPYTRGINACSEDHDSVTKLCTKCGFRPPSRVMSSKEGAESGSTIDTADETRVA</sequence>